<evidence type="ECO:0000256" key="1">
    <source>
        <dbReference type="ARBA" id="ARBA00005446"/>
    </source>
</evidence>
<dbReference type="Gene3D" id="3.40.50.300">
    <property type="entry name" value="P-loop containing nucleotide triphosphate hydrolases"/>
    <property type="match status" value="1"/>
</dbReference>
<dbReference type="PANTHER" id="PTHR13710:SF105">
    <property type="entry name" value="ATP-DEPENDENT DNA HELICASE Q1"/>
    <property type="match status" value="1"/>
</dbReference>
<evidence type="ECO:0000256" key="7">
    <source>
        <dbReference type="SAM" id="Phobius"/>
    </source>
</evidence>
<feature type="compositionally biased region" description="Low complexity" evidence="6">
    <location>
        <begin position="376"/>
        <end position="403"/>
    </location>
</feature>
<gene>
    <name evidence="9" type="ORF">CPB84DRAFT_1753691</name>
</gene>
<dbReference type="GO" id="GO:0000724">
    <property type="term" value="P:double-strand break repair via homologous recombination"/>
    <property type="evidence" value="ECO:0007669"/>
    <property type="project" value="TreeGrafter"/>
</dbReference>
<feature type="transmembrane region" description="Helical" evidence="7">
    <location>
        <begin position="59"/>
        <end position="82"/>
    </location>
</feature>
<evidence type="ECO:0000256" key="3">
    <source>
        <dbReference type="ARBA" id="ARBA00023235"/>
    </source>
</evidence>
<sequence>MKPKNTLCTHSRKLEIAEASSANLTGHEYVGSLYYPAFIIGVHLLFPPLVHLQARLKTLVYAVVFIGVYANDSLIFTSRAFVIDFFQTCCPNSFLLQFYYKGAYTHFLNLYTYGYAYQAQTASSSRIPPTPPSDDGLSGPSKTSDRRAVVEGMDSESISDFTDAQSLARSRQGVSGTHGTTTDISDSSHASSSLAPRVSGVLSSGGLSAASGGSISTANGTRGKHPKTRKREEQESAVVTYEDGVKLTLRRVDMQVSCPRCSASYKDIGSAIRHVHKDQCKEATKQAQAQRLAAPAMAPALASTPASAPATAARPPRTAPAPVLAPAPAPAARPPRTAPAPASTPASAPAPAARQPCTTPTPAPAPVPQVPLRGPSTSVGSVTAGSSSITRDTSVAPSSSPAEAARRRQNLSRRSSTQTPSGTPRPFLLPPTPRPQVMTPSFNSNASAGSSLHPQPSSRPAGAPKHTPPSRPSPLGTPAAPQTAVVPKPTSRRAVAPQLVPPPRTIVFSSRIPAPDSDALPSSDGDDVDQPEHIKAEYMDNEIRVPADYHGEVIDEDMITDIEATEFERCQPPPFNPSDYICLPDASTITAHKAVNLQALGLVVNKTFKIVICLHCHRAPDIETIVAHVKEHLPKPIAIPANLSELLITTFGVVPLRLVRYFSSPIPPVFGVNVYRDPYVFCKTCNRGYANLSILRGHQSNAGRCHNPRKERRYYMSYAQSLTFTSHHRYFPVDITRLQRRTEAQPDYVAVFTVTHPPAVDFSALPLQDVEDELNLNQFMFREGWNSYTRDKLASDIIESSRAALKEETWGFASLKAATRYLGKIQGLINQHYSFGLLTQIGDICPMKESHFQFNHLQPGSVEKYARTLHRLVFNVLRSLRPDWNNPVTYPPLGTPQREKFDALFTALQGEDIAAIDQAFELVCYTLFALYRYQYPETKPLHRWFSTVNSFLVYSSFMPDGSIMPASRITQTIAYLMYADRSAMFIKTLQISDQENISTFEAFKRVQSYLQDRQETPMAYLYNTCCLLATVRSEEVSPPSFTFTDAFGRQVSYKGDLISLDAVKRMHDGELVGFWNYVQENLFFGEEIPPELVPQLFVHRRSPATHFKNTAQPMAIGSFLDLLERKSMSTRSSPNIALPQASTSAGPTERATEFARAQYRNVTGSLRNLRYSFTTCGRVSTQDKTSHTKMKDLNIPHPPTREWAHVLIFLLVVIRPFEDFIVGRLLDDEAVQRYRYQLWPMIRKPMTADKYRELMGKVTKKYIGIGLTPKIWRSLVTYFCKYLTEPQAFELHKHLWAATLAKKLVPNSRVQKGCIQVSMDWQKHVNIGQDRPLKIAGITDDPLELATADLQPSLAELIPALVNKISRQVTINIGTALEDKVRETVLNSMAQVVAQCFAVNVSIVAAPTLFLTFNCPEQAILLELMIRESRAVGHPWHWPLARPPPSCSYAKMYSRGKNYPRRASAISLHADLDRRARSFGISISRWRRDGKYNSEAAIIYVSIEDVANDDSNHGFVIWNMEVAWRLSSLTRFTKLLPIKLSRTFQEFWVLNLVNTSSRLTGTLPPQLLPRFTELTKTHWRIIRTPSVRRELCYEIKRVGRSEMFDAIAQHASRLVAGYSSTQRCIIFCRTQSIACQIATTLHLDAYTADVDPDIRAKIMEAWISGRNKVMVSTSILGCGLDIKGIRNVIHVDVAYNMLDQHQQESRGGRDGLPCTVTTYVPQDRKSVPFVDPAKNFGTTELYNWTLEQGQCHRLIPSLYLDGIATSLLFHLPRPRWLVICSSFISSSYPESTPAIAARPSGLEKRKNDDDTEFSRGKRSRVDTSSPSLPDDLETRVVSRKLPNALLHSLCIWFLAPPLELLLQKHIHPIVLAGSDHTRTPNPPVTSHRPPISSSSDRPPIFHPSVPVAPPGPSHPPAGILARIDKATAMITVDPWDTEIVEPIHEAFKALEAIASFVSLTANPLWTTHKNDSCPDRADFRHKVFQAADASMKSFVSPWLRLCHQRPTRFRRYPYPPENVEEIRELAKKEVDEGVEAGEAVRASRLEERKKVPLGSSLSHFRIESLETEVWDPKQTVFAFTLLEKKPDRGPIPQPIPSTSEAGPSHRNIINVDSDDERPYLSRLYGYSSDAEASEKSSLREDEFETFVGTRQNQPRQPEDLVRGNRLAAIERVKWNELVTRANAHDTLPVATWSRGFTTPVPNKTDPINTTFLPLKLLKLKGTATGRRCPSSDCVRRPNQDLLSNQTTVIVACSNTPKIFFDMEYIQGQFAIHPDQLVNVSTTFFRPYHWREMVPGCSVAIQTRSGILILRVFRPPDSTNISERLTLLEAFTAMEDTKDTCLVIELLPGEMIILPPGVLFDIYSPVPTIATTTYFLNYHTFHLTEMARTRMKFKSDRNMDRQQVSQVLQATMIRMLAALPRLNIAPLPIKRSSLFPNSSSLLLTISHPS</sequence>
<dbReference type="Pfam" id="PF00271">
    <property type="entry name" value="Helicase_C"/>
    <property type="match status" value="1"/>
</dbReference>
<feature type="region of interest" description="Disordered" evidence="6">
    <location>
        <begin position="1874"/>
        <end position="1914"/>
    </location>
</feature>
<feature type="compositionally biased region" description="Pro residues" evidence="6">
    <location>
        <begin position="317"/>
        <end position="338"/>
    </location>
</feature>
<organism evidence="9 10">
    <name type="scientific">Gymnopilus junonius</name>
    <name type="common">Spectacular rustgill mushroom</name>
    <name type="synonym">Gymnopilus spectabilis subsp. junonius</name>
    <dbReference type="NCBI Taxonomy" id="109634"/>
    <lineage>
        <taxon>Eukaryota</taxon>
        <taxon>Fungi</taxon>
        <taxon>Dikarya</taxon>
        <taxon>Basidiomycota</taxon>
        <taxon>Agaricomycotina</taxon>
        <taxon>Agaricomycetes</taxon>
        <taxon>Agaricomycetidae</taxon>
        <taxon>Agaricales</taxon>
        <taxon>Agaricineae</taxon>
        <taxon>Hymenogastraceae</taxon>
        <taxon>Gymnopilus</taxon>
    </lineage>
</organism>
<evidence type="ECO:0000313" key="10">
    <source>
        <dbReference type="Proteomes" id="UP000724874"/>
    </source>
</evidence>
<dbReference type="PROSITE" id="PS51194">
    <property type="entry name" value="HELICASE_CTER"/>
    <property type="match status" value="1"/>
</dbReference>
<keyword evidence="7" id="KW-0812">Transmembrane</keyword>
<keyword evidence="7" id="KW-1133">Transmembrane helix</keyword>
<dbReference type="SMART" id="SM00490">
    <property type="entry name" value="HELICc"/>
    <property type="match status" value="1"/>
</dbReference>
<feature type="region of interest" description="Disordered" evidence="6">
    <location>
        <begin position="291"/>
        <end position="527"/>
    </location>
</feature>
<name>A0A9P5NA06_GYMJU</name>
<evidence type="ECO:0000256" key="5">
    <source>
        <dbReference type="ARBA" id="ARBA00034808"/>
    </source>
</evidence>
<feature type="region of interest" description="Disordered" evidence="6">
    <location>
        <begin position="1789"/>
        <end position="1831"/>
    </location>
</feature>
<keyword evidence="2" id="KW-0238">DNA-binding</keyword>
<evidence type="ECO:0000256" key="4">
    <source>
        <dbReference type="ARBA" id="ARBA00034617"/>
    </source>
</evidence>
<keyword evidence="10" id="KW-1185">Reference proteome</keyword>
<feature type="compositionally biased region" description="Low complexity" evidence="6">
    <location>
        <begin position="1888"/>
        <end position="1905"/>
    </location>
</feature>
<dbReference type="PANTHER" id="PTHR13710">
    <property type="entry name" value="DNA HELICASE RECQ FAMILY MEMBER"/>
    <property type="match status" value="1"/>
</dbReference>
<comment type="similarity">
    <text evidence="1">Belongs to the helicase family. RecQ subfamily.</text>
</comment>
<feature type="region of interest" description="Disordered" evidence="6">
    <location>
        <begin position="124"/>
        <end position="238"/>
    </location>
</feature>
<dbReference type="Proteomes" id="UP000724874">
    <property type="component" value="Unassembled WGS sequence"/>
</dbReference>
<dbReference type="GO" id="GO:0043138">
    <property type="term" value="F:3'-5' DNA helicase activity"/>
    <property type="evidence" value="ECO:0007669"/>
    <property type="project" value="UniProtKB-EC"/>
</dbReference>
<proteinExistence type="inferred from homology"/>
<feature type="compositionally biased region" description="Polar residues" evidence="6">
    <location>
        <begin position="412"/>
        <end position="422"/>
    </location>
</feature>
<feature type="compositionally biased region" description="Pro residues" evidence="6">
    <location>
        <begin position="359"/>
        <end position="369"/>
    </location>
</feature>
<feature type="compositionally biased region" description="Low complexity" evidence="6">
    <location>
        <begin position="185"/>
        <end position="214"/>
    </location>
</feature>
<dbReference type="GO" id="GO:0005737">
    <property type="term" value="C:cytoplasm"/>
    <property type="evidence" value="ECO:0007669"/>
    <property type="project" value="TreeGrafter"/>
</dbReference>
<dbReference type="SUPFAM" id="SSF52540">
    <property type="entry name" value="P-loop containing nucleoside triphosphate hydrolases"/>
    <property type="match status" value="1"/>
</dbReference>
<feature type="compositionally biased region" description="Low complexity" evidence="6">
    <location>
        <begin position="291"/>
        <end position="316"/>
    </location>
</feature>
<comment type="catalytic activity">
    <reaction evidence="4">
        <text>Couples ATP hydrolysis with the unwinding of duplex DNA by translocating in the 3'-5' direction.</text>
        <dbReference type="EC" id="5.6.2.4"/>
    </reaction>
</comment>
<dbReference type="EC" id="5.6.2.4" evidence="5"/>
<feature type="domain" description="Helicase C-terminal" evidence="8">
    <location>
        <begin position="1613"/>
        <end position="1749"/>
    </location>
</feature>
<evidence type="ECO:0000256" key="6">
    <source>
        <dbReference type="SAM" id="MobiDB-lite"/>
    </source>
</evidence>
<evidence type="ECO:0000256" key="2">
    <source>
        <dbReference type="ARBA" id="ARBA00023125"/>
    </source>
</evidence>
<feature type="compositionally biased region" description="Polar residues" evidence="6">
    <location>
        <begin position="438"/>
        <end position="458"/>
    </location>
</feature>
<protein>
    <recommendedName>
        <fullName evidence="5">DNA 3'-5' helicase</fullName>
        <ecNumber evidence="5">5.6.2.4</ecNumber>
    </recommendedName>
</protein>
<feature type="transmembrane region" description="Helical" evidence="7">
    <location>
        <begin position="33"/>
        <end position="52"/>
    </location>
</feature>
<dbReference type="GO" id="GO:0005694">
    <property type="term" value="C:chromosome"/>
    <property type="evidence" value="ECO:0007669"/>
    <property type="project" value="TreeGrafter"/>
</dbReference>
<keyword evidence="3" id="KW-0413">Isomerase</keyword>
<reference evidence="9" key="1">
    <citation type="submission" date="2020-11" db="EMBL/GenBank/DDBJ databases">
        <authorList>
            <consortium name="DOE Joint Genome Institute"/>
            <person name="Ahrendt S."/>
            <person name="Riley R."/>
            <person name="Andreopoulos W."/>
            <person name="LaButti K."/>
            <person name="Pangilinan J."/>
            <person name="Ruiz-duenas F.J."/>
            <person name="Barrasa J.M."/>
            <person name="Sanchez-Garcia M."/>
            <person name="Camarero S."/>
            <person name="Miyauchi S."/>
            <person name="Serrano A."/>
            <person name="Linde D."/>
            <person name="Babiker R."/>
            <person name="Drula E."/>
            <person name="Ayuso-Fernandez I."/>
            <person name="Pacheco R."/>
            <person name="Padilla G."/>
            <person name="Ferreira P."/>
            <person name="Barriuso J."/>
            <person name="Kellner H."/>
            <person name="Castanera R."/>
            <person name="Alfaro M."/>
            <person name="Ramirez L."/>
            <person name="Pisabarro A.G."/>
            <person name="Kuo A."/>
            <person name="Tritt A."/>
            <person name="Lipzen A."/>
            <person name="He G."/>
            <person name="Yan M."/>
            <person name="Ng V."/>
            <person name="Cullen D."/>
            <person name="Martin F."/>
            <person name="Rosso M.-N."/>
            <person name="Henrissat B."/>
            <person name="Hibbett D."/>
            <person name="Martinez A.T."/>
            <person name="Grigoriev I.V."/>
        </authorList>
    </citation>
    <scope>NUCLEOTIDE SEQUENCE</scope>
    <source>
        <strain evidence="9">AH 44721</strain>
    </source>
</reference>
<dbReference type="InterPro" id="IPR001650">
    <property type="entry name" value="Helicase_C-like"/>
</dbReference>
<feature type="compositionally biased region" description="Basic and acidic residues" evidence="6">
    <location>
        <begin position="1801"/>
        <end position="1821"/>
    </location>
</feature>
<feature type="compositionally biased region" description="Low complexity" evidence="6">
    <location>
        <begin position="339"/>
        <end position="358"/>
    </location>
</feature>
<comment type="caution">
    <text evidence="9">The sequence shown here is derived from an EMBL/GenBank/DDBJ whole genome shotgun (WGS) entry which is preliminary data.</text>
</comment>
<dbReference type="OrthoDB" id="2507344at2759"/>
<feature type="compositionally biased region" description="Polar residues" evidence="6">
    <location>
        <begin position="156"/>
        <end position="184"/>
    </location>
</feature>
<dbReference type="InterPro" id="IPR027417">
    <property type="entry name" value="P-loop_NTPase"/>
</dbReference>
<evidence type="ECO:0000259" key="8">
    <source>
        <dbReference type="PROSITE" id="PS51194"/>
    </source>
</evidence>
<accession>A0A9P5NA06</accession>
<keyword evidence="7" id="KW-0472">Membrane</keyword>
<dbReference type="EMBL" id="JADNYJ010000276">
    <property type="protein sequence ID" value="KAF8872171.1"/>
    <property type="molecule type" value="Genomic_DNA"/>
</dbReference>
<dbReference type="GO" id="GO:0003677">
    <property type="term" value="F:DNA binding"/>
    <property type="evidence" value="ECO:0007669"/>
    <property type="project" value="UniProtKB-KW"/>
</dbReference>
<dbReference type="GO" id="GO:0009378">
    <property type="term" value="F:four-way junction helicase activity"/>
    <property type="evidence" value="ECO:0007669"/>
    <property type="project" value="TreeGrafter"/>
</dbReference>
<feature type="region of interest" description="Disordered" evidence="6">
    <location>
        <begin position="2087"/>
        <end position="2106"/>
    </location>
</feature>
<evidence type="ECO:0000313" key="9">
    <source>
        <dbReference type="EMBL" id="KAF8872171.1"/>
    </source>
</evidence>